<proteinExistence type="predicted"/>
<dbReference type="EMBL" id="CZPZ01000035">
    <property type="protein sequence ID" value="CUS39708.1"/>
    <property type="molecule type" value="Genomic_DNA"/>
</dbReference>
<evidence type="ECO:0000313" key="2">
    <source>
        <dbReference type="EMBL" id="CUS39708.1"/>
    </source>
</evidence>
<dbReference type="Gene3D" id="2.60.20.10">
    <property type="entry name" value="Crystallins"/>
    <property type="match status" value="1"/>
</dbReference>
<sequence>MMRGALILAGLLGLGAMSAYAAADIELKTVDKACWAEIYEDTGFDLKDPHVKIQGPAQIATLKDYSGRNWSNEIQSIVVGPNAHLKAYSDKDFKGTELELTPNKRANDLSELNMGDEIESLKITCGG</sequence>
<dbReference type="InterPro" id="IPR011024">
    <property type="entry name" value="G_crystallin-like"/>
</dbReference>
<feature type="chain" id="PRO_5006624235" description="Calcium-dependent cell adhesion molecule N-terminal domain-containing protein" evidence="1">
    <location>
        <begin position="22"/>
        <end position="127"/>
    </location>
</feature>
<dbReference type="AlphaFoldDB" id="A0A0S4LQD4"/>
<gene>
    <name evidence="2" type="ORF">COMA2_80139</name>
</gene>
<dbReference type="RefSeq" id="WP_090902029.1">
    <property type="nucleotide sequence ID" value="NZ_CZPZ01000035.1"/>
</dbReference>
<dbReference type="OrthoDB" id="5567980at2"/>
<keyword evidence="3" id="KW-1185">Reference proteome</keyword>
<organism evidence="2 3">
    <name type="scientific">Candidatus Nitrospira nitrificans</name>
    <dbReference type="NCBI Taxonomy" id="1742973"/>
    <lineage>
        <taxon>Bacteria</taxon>
        <taxon>Pseudomonadati</taxon>
        <taxon>Nitrospirota</taxon>
        <taxon>Nitrospiria</taxon>
        <taxon>Nitrospirales</taxon>
        <taxon>Nitrospiraceae</taxon>
        <taxon>Nitrospira</taxon>
    </lineage>
</organism>
<dbReference type="SUPFAM" id="SSF49695">
    <property type="entry name" value="gamma-Crystallin-like"/>
    <property type="match status" value="1"/>
</dbReference>
<evidence type="ECO:0000256" key="1">
    <source>
        <dbReference type="SAM" id="SignalP"/>
    </source>
</evidence>
<feature type="signal peptide" evidence="1">
    <location>
        <begin position="1"/>
        <end position="21"/>
    </location>
</feature>
<reference evidence="3" key="1">
    <citation type="submission" date="2015-10" db="EMBL/GenBank/DDBJ databases">
        <authorList>
            <person name="Luecker S."/>
            <person name="Luecker S."/>
        </authorList>
    </citation>
    <scope>NUCLEOTIDE SEQUENCE [LARGE SCALE GENOMIC DNA]</scope>
</reference>
<accession>A0A0S4LQD4</accession>
<dbReference type="Proteomes" id="UP000198736">
    <property type="component" value="Unassembled WGS sequence"/>
</dbReference>
<name>A0A0S4LQD4_9BACT</name>
<evidence type="ECO:0008006" key="4">
    <source>
        <dbReference type="Google" id="ProtNLM"/>
    </source>
</evidence>
<keyword evidence="1" id="KW-0732">Signal</keyword>
<evidence type="ECO:0000313" key="3">
    <source>
        <dbReference type="Proteomes" id="UP000198736"/>
    </source>
</evidence>
<protein>
    <recommendedName>
        <fullName evidence="4">Calcium-dependent cell adhesion molecule N-terminal domain-containing protein</fullName>
    </recommendedName>
</protein>